<dbReference type="InterPro" id="IPR050819">
    <property type="entry name" value="Tripeptidyl-peptidase_I"/>
</dbReference>
<dbReference type="SUPFAM" id="SSF52743">
    <property type="entry name" value="Subtilisin-like"/>
    <property type="match status" value="1"/>
</dbReference>
<organism evidence="2 3">
    <name type="scientific">Mycena rosella</name>
    <name type="common">Pink bonnet</name>
    <name type="synonym">Agaricus rosellus</name>
    <dbReference type="NCBI Taxonomy" id="1033263"/>
    <lineage>
        <taxon>Eukaryota</taxon>
        <taxon>Fungi</taxon>
        <taxon>Dikarya</taxon>
        <taxon>Basidiomycota</taxon>
        <taxon>Agaricomycotina</taxon>
        <taxon>Agaricomycetes</taxon>
        <taxon>Agaricomycetidae</taxon>
        <taxon>Agaricales</taxon>
        <taxon>Marasmiineae</taxon>
        <taxon>Mycenaceae</taxon>
        <taxon>Mycena</taxon>
    </lineage>
</organism>
<sequence>MYAPTFISVVKSYVQPSPVTVAAFTSFASAHELKFTAASQHGNWVFVTLPVSQANTLFAAHFERFSNPTMTAALTPTLFVSPPEELLGHMEVLHPTTAFDQRSMRADRRPCSSARLLQSGRELANASVPADAVWHPDDPATETSSTLSVTGYTEQWAQRADLVGRAVTFIIFYRYQYFAFTLDGGTDPQQGLLDLDVIEMNIDIRISQSPGTGLATGVSITFLSVGDDETGEAFFTQLLDTTTSLAGVTNPPSTTTTLYGGNEVDFGSSLATKICNGYMALGARGISVLLASGDVHALSHPPARRFSNFFSAPSYQSLSSHFPDLALSAQIDVPIALPIRAISGSVDIRVPTLVLFGDGACQSGRSTLTMVCRMSAAAAVLYNPGAAPPGDMVRTQLACLDVRTRVWIDGDLSFSSIPLDPYFYARARFA</sequence>
<keyword evidence="3" id="KW-1185">Reference proteome</keyword>
<dbReference type="Proteomes" id="UP001221757">
    <property type="component" value="Unassembled WGS sequence"/>
</dbReference>
<evidence type="ECO:0000259" key="1">
    <source>
        <dbReference type="SMART" id="SM00944"/>
    </source>
</evidence>
<comment type="caution">
    <text evidence="2">The sequence shown here is derived from an EMBL/GenBank/DDBJ whole genome shotgun (WGS) entry which is preliminary data.</text>
</comment>
<evidence type="ECO:0000313" key="3">
    <source>
        <dbReference type="Proteomes" id="UP001221757"/>
    </source>
</evidence>
<dbReference type="EMBL" id="JARKIE010000484">
    <property type="protein sequence ID" value="KAJ7633753.1"/>
    <property type="molecule type" value="Genomic_DNA"/>
</dbReference>
<protein>
    <recommendedName>
        <fullName evidence="1">Peptidase S53 activation domain-containing protein</fullName>
    </recommendedName>
</protein>
<dbReference type="InterPro" id="IPR036852">
    <property type="entry name" value="Peptidase_S8/S53_dom_sf"/>
</dbReference>
<evidence type="ECO:0000313" key="2">
    <source>
        <dbReference type="EMBL" id="KAJ7633753.1"/>
    </source>
</evidence>
<dbReference type="Pfam" id="PF09286">
    <property type="entry name" value="Pro-kuma_activ"/>
    <property type="match status" value="1"/>
</dbReference>
<gene>
    <name evidence="2" type="ORF">B0H17DRAFT_1217441</name>
</gene>
<feature type="domain" description="Peptidase S53 activation" evidence="1">
    <location>
        <begin position="3"/>
        <end position="99"/>
    </location>
</feature>
<dbReference type="SMART" id="SM00944">
    <property type="entry name" value="Pro-kuma_activ"/>
    <property type="match status" value="1"/>
</dbReference>
<dbReference type="SUPFAM" id="SSF54897">
    <property type="entry name" value="Protease propeptides/inhibitors"/>
    <property type="match status" value="1"/>
</dbReference>
<name>A0AAD7BY28_MYCRO</name>
<dbReference type="GO" id="GO:0004252">
    <property type="term" value="F:serine-type endopeptidase activity"/>
    <property type="evidence" value="ECO:0007669"/>
    <property type="project" value="InterPro"/>
</dbReference>
<dbReference type="Gene3D" id="3.40.50.200">
    <property type="entry name" value="Peptidase S8/S53 domain"/>
    <property type="match status" value="1"/>
</dbReference>
<dbReference type="GO" id="GO:0006508">
    <property type="term" value="P:proteolysis"/>
    <property type="evidence" value="ECO:0007669"/>
    <property type="project" value="InterPro"/>
</dbReference>
<dbReference type="PANTHER" id="PTHR14218">
    <property type="entry name" value="PROTEASE S8 TRIPEPTIDYL PEPTIDASE I CLN2"/>
    <property type="match status" value="1"/>
</dbReference>
<dbReference type="InterPro" id="IPR015366">
    <property type="entry name" value="S53_propep"/>
</dbReference>
<dbReference type="GO" id="GO:0008240">
    <property type="term" value="F:tripeptidyl-peptidase activity"/>
    <property type="evidence" value="ECO:0007669"/>
    <property type="project" value="TreeGrafter"/>
</dbReference>
<dbReference type="PANTHER" id="PTHR14218:SF10">
    <property type="entry name" value="PEPTIDASE S53 DOMAIN-CONTAINING PROTEIN"/>
    <property type="match status" value="1"/>
</dbReference>
<accession>A0AAD7BY28</accession>
<reference evidence="2" key="1">
    <citation type="submission" date="2023-03" db="EMBL/GenBank/DDBJ databases">
        <title>Massive genome expansion in bonnet fungi (Mycena s.s.) driven by repeated elements and novel gene families across ecological guilds.</title>
        <authorList>
            <consortium name="Lawrence Berkeley National Laboratory"/>
            <person name="Harder C.B."/>
            <person name="Miyauchi S."/>
            <person name="Viragh M."/>
            <person name="Kuo A."/>
            <person name="Thoen E."/>
            <person name="Andreopoulos B."/>
            <person name="Lu D."/>
            <person name="Skrede I."/>
            <person name="Drula E."/>
            <person name="Henrissat B."/>
            <person name="Morin E."/>
            <person name="Kohler A."/>
            <person name="Barry K."/>
            <person name="LaButti K."/>
            <person name="Morin E."/>
            <person name="Salamov A."/>
            <person name="Lipzen A."/>
            <person name="Mereny Z."/>
            <person name="Hegedus B."/>
            <person name="Baldrian P."/>
            <person name="Stursova M."/>
            <person name="Weitz H."/>
            <person name="Taylor A."/>
            <person name="Grigoriev I.V."/>
            <person name="Nagy L.G."/>
            <person name="Martin F."/>
            <person name="Kauserud H."/>
        </authorList>
    </citation>
    <scope>NUCLEOTIDE SEQUENCE</scope>
    <source>
        <strain evidence="2">CBHHK067</strain>
    </source>
</reference>
<proteinExistence type="predicted"/>
<dbReference type="AlphaFoldDB" id="A0AAD7BY28"/>